<keyword evidence="2" id="KW-1185">Reference proteome</keyword>
<dbReference type="AlphaFoldDB" id="I3D425"/>
<evidence type="ECO:0000313" key="2">
    <source>
        <dbReference type="Proteomes" id="UP000003423"/>
    </source>
</evidence>
<name>I3D425_9ARCH</name>
<dbReference type="SMART" id="SM00028">
    <property type="entry name" value="TPR"/>
    <property type="match status" value="1"/>
</dbReference>
<proteinExistence type="predicted"/>
<dbReference type="Pfam" id="PF00515">
    <property type="entry name" value="TPR_1"/>
    <property type="match status" value="1"/>
</dbReference>
<evidence type="ECO:0000313" key="1">
    <source>
        <dbReference type="EMBL" id="EIJ66468.1"/>
    </source>
</evidence>
<organism evidence="1 2">
    <name type="scientific">Candidatus Nitrosopumilus salarius BD31</name>
    <dbReference type="NCBI Taxonomy" id="859350"/>
    <lineage>
        <taxon>Archaea</taxon>
        <taxon>Nitrososphaerota</taxon>
        <taxon>Nitrososphaeria</taxon>
        <taxon>Nitrosopumilales</taxon>
        <taxon>Nitrosopumilaceae</taxon>
        <taxon>Nitrosopumilus</taxon>
    </lineage>
</organism>
<sequence length="109" mass="12024">MPAKNNKANALANLGNFDNAIALYDQILEKNPDYLTARKNLDTVLLLNADVTDSDHASTDSNIENIAYAESSESEKIIPNNQKKQEPTDFINELSLVFSTLGSLFGFMN</sequence>
<dbReference type="RefSeq" id="WP_008298128.1">
    <property type="nucleotide sequence ID" value="NZ_AEXL02000060.1"/>
</dbReference>
<dbReference type="InterPro" id="IPR019734">
    <property type="entry name" value="TPR_rpt"/>
</dbReference>
<dbReference type="EMBL" id="AEXL02000060">
    <property type="protein sequence ID" value="EIJ66468.1"/>
    <property type="molecule type" value="Genomic_DNA"/>
</dbReference>
<dbReference type="PATRIC" id="fig|859350.6.peg.518"/>
<accession>I3D425</accession>
<dbReference type="Proteomes" id="UP000003423">
    <property type="component" value="Unassembled WGS sequence"/>
</dbReference>
<comment type="caution">
    <text evidence="1">The sequence shown here is derived from an EMBL/GenBank/DDBJ whole genome shotgun (WGS) entry which is preliminary data.</text>
</comment>
<reference evidence="1 2" key="1">
    <citation type="journal article" date="2012" name="J. Bacteriol.">
        <title>Genome sequence of "Candidatus Nitrosopumilus salaria" BD31, an ammonia-oxidizing archaeon from the San Francisco Bay estuary.</title>
        <authorList>
            <person name="Mosier A.C."/>
            <person name="Allen E.E."/>
            <person name="Kim M."/>
            <person name="Ferriera S."/>
            <person name="Francis C.A."/>
        </authorList>
    </citation>
    <scope>NUCLEOTIDE SEQUENCE [LARGE SCALE GENOMIC DNA]</scope>
    <source>
        <strain evidence="1 2">BD31</strain>
    </source>
</reference>
<protein>
    <submittedName>
        <fullName evidence="1">Tetratricopeptide repeat protein</fullName>
    </submittedName>
</protein>
<dbReference type="SUPFAM" id="SSF48452">
    <property type="entry name" value="TPR-like"/>
    <property type="match status" value="1"/>
</dbReference>
<dbReference type="Gene3D" id="1.25.40.10">
    <property type="entry name" value="Tetratricopeptide repeat domain"/>
    <property type="match status" value="1"/>
</dbReference>
<dbReference type="InterPro" id="IPR011990">
    <property type="entry name" value="TPR-like_helical_dom_sf"/>
</dbReference>
<gene>
    <name evidence="1" type="ORF">BD31_I1360</name>
</gene>